<sequence length="120" mass="13119">VLDNRIAGGAYDFYSSRSFRPELRPYLEIELSPAAAPSGKLPAVRLAGPKGDYWVEPMRQVHKKYKGRSNFRGRGGRGSLAQYGDSITVTTAFLGPYGGGEKIEVKNASPEVAAEIELRM</sequence>
<comment type="caution">
    <text evidence="1">The sequence shown here is derived from an EMBL/GenBank/DDBJ whole genome shotgun (WGS) entry which is preliminary data.</text>
</comment>
<protein>
    <submittedName>
        <fullName evidence="1">Uncharacterized protein</fullName>
    </submittedName>
</protein>
<dbReference type="EMBL" id="LAZR01031299">
    <property type="protein sequence ID" value="KKL54153.1"/>
    <property type="molecule type" value="Genomic_DNA"/>
</dbReference>
<dbReference type="AlphaFoldDB" id="A0A0F9CXR1"/>
<reference evidence="1" key="1">
    <citation type="journal article" date="2015" name="Nature">
        <title>Complex archaea that bridge the gap between prokaryotes and eukaryotes.</title>
        <authorList>
            <person name="Spang A."/>
            <person name="Saw J.H."/>
            <person name="Jorgensen S.L."/>
            <person name="Zaremba-Niedzwiedzka K."/>
            <person name="Martijn J."/>
            <person name="Lind A.E."/>
            <person name="van Eijk R."/>
            <person name="Schleper C."/>
            <person name="Guy L."/>
            <person name="Ettema T.J."/>
        </authorList>
    </citation>
    <scope>NUCLEOTIDE SEQUENCE</scope>
</reference>
<evidence type="ECO:0000313" key="1">
    <source>
        <dbReference type="EMBL" id="KKL54153.1"/>
    </source>
</evidence>
<organism evidence="1">
    <name type="scientific">marine sediment metagenome</name>
    <dbReference type="NCBI Taxonomy" id="412755"/>
    <lineage>
        <taxon>unclassified sequences</taxon>
        <taxon>metagenomes</taxon>
        <taxon>ecological metagenomes</taxon>
    </lineage>
</organism>
<gene>
    <name evidence="1" type="ORF">LCGC14_2268250</name>
</gene>
<feature type="non-terminal residue" evidence="1">
    <location>
        <position position="1"/>
    </location>
</feature>
<accession>A0A0F9CXR1</accession>
<name>A0A0F9CXR1_9ZZZZ</name>
<proteinExistence type="predicted"/>